<feature type="transmembrane region" description="Helical" evidence="5">
    <location>
        <begin position="114"/>
        <end position="134"/>
    </location>
</feature>
<evidence type="ECO:0000256" key="2">
    <source>
        <dbReference type="ARBA" id="ARBA00022692"/>
    </source>
</evidence>
<feature type="transmembrane region" description="Helical" evidence="5">
    <location>
        <begin position="342"/>
        <end position="362"/>
    </location>
</feature>
<keyword evidence="4 5" id="KW-0472">Membrane</keyword>
<feature type="transmembrane region" description="Helical" evidence="5">
    <location>
        <begin position="211"/>
        <end position="237"/>
    </location>
</feature>
<dbReference type="GO" id="GO:0016020">
    <property type="term" value="C:membrane"/>
    <property type="evidence" value="ECO:0007669"/>
    <property type="project" value="UniProtKB-SubCell"/>
</dbReference>
<comment type="subcellular location">
    <subcellularLocation>
        <location evidence="1">Membrane</location>
        <topology evidence="1">Multi-pass membrane protein</topology>
    </subcellularLocation>
</comment>
<dbReference type="OrthoDB" id="5384040at2759"/>
<feature type="transmembrane region" description="Helical" evidence="5">
    <location>
        <begin position="301"/>
        <end position="322"/>
    </location>
</feature>
<keyword evidence="8" id="KW-1185">Reference proteome</keyword>
<evidence type="ECO:0000256" key="1">
    <source>
        <dbReference type="ARBA" id="ARBA00004141"/>
    </source>
</evidence>
<feature type="signal peptide" evidence="6">
    <location>
        <begin position="1"/>
        <end position="22"/>
    </location>
</feature>
<evidence type="ECO:0000256" key="4">
    <source>
        <dbReference type="ARBA" id="ARBA00023136"/>
    </source>
</evidence>
<dbReference type="AlphaFoldDB" id="A0A9P8WGD9"/>
<dbReference type="InterPro" id="IPR007568">
    <property type="entry name" value="RTA1"/>
</dbReference>
<sequence>MRFTLPLVVQLLSAATSTLALAIPSTTAPIPAPTSTASLVKRQPTETAATATTTDIPTGYFITTELVIITGQTNSHVTIPAKTIVLAHPTCVQTLEPDENGHLPPGTCNAIWDYYPSFAAALVFAALFAGLTALHVWQAAKYKKTWCWVIIMASLWETCAFIFRAISTKHQMSSGIYLVFQIFILLAPLWVNAFAYMTLGRMVYYFLPSRSVLRIPAVTLAAIFVGLDIISFIVQLIGGSMAGPGSPPDQQLHAVHIYMGGIGLQEFFIVLFVGLCVVFQRDMARLDATPSKGVVQFVKKPWASLLVTLYFSLAMITIRIVYRLVEFSGGMGQDNALTTHEAYFYVLEAVPMLLALGAFNVVHPGKIMTGPNADMPGIFASIRACFAKRKGKQLLDDVSEDGVEMRPGWQMPRSSDH</sequence>
<dbReference type="PANTHER" id="PTHR31465:SF15">
    <property type="entry name" value="LIPID TRANSPORTER ATNI-RELATED"/>
    <property type="match status" value="1"/>
</dbReference>
<evidence type="ECO:0000256" key="3">
    <source>
        <dbReference type="ARBA" id="ARBA00022989"/>
    </source>
</evidence>
<feature type="transmembrane region" description="Helical" evidence="5">
    <location>
        <begin position="257"/>
        <end position="280"/>
    </location>
</feature>
<evidence type="ECO:0000313" key="8">
    <source>
        <dbReference type="Proteomes" id="UP000777438"/>
    </source>
</evidence>
<protein>
    <submittedName>
        <fullName evidence="7">RTA1 like protein-domain-containing protein</fullName>
    </submittedName>
</protein>
<keyword evidence="6" id="KW-0732">Signal</keyword>
<proteinExistence type="predicted"/>
<reference evidence="7 8" key="1">
    <citation type="journal article" date="2021" name="Nat. Commun.">
        <title>Genetic determinants of endophytism in the Arabidopsis root mycobiome.</title>
        <authorList>
            <person name="Mesny F."/>
            <person name="Miyauchi S."/>
            <person name="Thiergart T."/>
            <person name="Pickel B."/>
            <person name="Atanasova L."/>
            <person name="Karlsson M."/>
            <person name="Huettel B."/>
            <person name="Barry K.W."/>
            <person name="Haridas S."/>
            <person name="Chen C."/>
            <person name="Bauer D."/>
            <person name="Andreopoulos W."/>
            <person name="Pangilinan J."/>
            <person name="LaButti K."/>
            <person name="Riley R."/>
            <person name="Lipzen A."/>
            <person name="Clum A."/>
            <person name="Drula E."/>
            <person name="Henrissat B."/>
            <person name="Kohler A."/>
            <person name="Grigoriev I.V."/>
            <person name="Martin F.M."/>
            <person name="Hacquard S."/>
        </authorList>
    </citation>
    <scope>NUCLEOTIDE SEQUENCE [LARGE SCALE GENOMIC DNA]</scope>
    <source>
        <strain evidence="7 8">MPI-CAGE-CH-0241</strain>
    </source>
</reference>
<evidence type="ECO:0000256" key="6">
    <source>
        <dbReference type="SAM" id="SignalP"/>
    </source>
</evidence>
<feature type="transmembrane region" description="Helical" evidence="5">
    <location>
        <begin position="146"/>
        <end position="166"/>
    </location>
</feature>
<feature type="chain" id="PRO_5040318795" evidence="6">
    <location>
        <begin position="23"/>
        <end position="417"/>
    </location>
</feature>
<dbReference type="Pfam" id="PF04479">
    <property type="entry name" value="RTA1"/>
    <property type="match status" value="1"/>
</dbReference>
<dbReference type="Proteomes" id="UP000777438">
    <property type="component" value="Unassembled WGS sequence"/>
</dbReference>
<comment type="caution">
    <text evidence="7">The sequence shown here is derived from an EMBL/GenBank/DDBJ whole genome shotgun (WGS) entry which is preliminary data.</text>
</comment>
<dbReference type="EMBL" id="JAGPYM010000004">
    <property type="protein sequence ID" value="KAH6895985.1"/>
    <property type="molecule type" value="Genomic_DNA"/>
</dbReference>
<keyword evidence="3 5" id="KW-1133">Transmembrane helix</keyword>
<feature type="transmembrane region" description="Helical" evidence="5">
    <location>
        <begin position="178"/>
        <end position="199"/>
    </location>
</feature>
<evidence type="ECO:0000256" key="5">
    <source>
        <dbReference type="SAM" id="Phobius"/>
    </source>
</evidence>
<evidence type="ECO:0000313" key="7">
    <source>
        <dbReference type="EMBL" id="KAH6895985.1"/>
    </source>
</evidence>
<organism evidence="7 8">
    <name type="scientific">Thelonectria olida</name>
    <dbReference type="NCBI Taxonomy" id="1576542"/>
    <lineage>
        <taxon>Eukaryota</taxon>
        <taxon>Fungi</taxon>
        <taxon>Dikarya</taxon>
        <taxon>Ascomycota</taxon>
        <taxon>Pezizomycotina</taxon>
        <taxon>Sordariomycetes</taxon>
        <taxon>Hypocreomycetidae</taxon>
        <taxon>Hypocreales</taxon>
        <taxon>Nectriaceae</taxon>
        <taxon>Thelonectria</taxon>
    </lineage>
</organism>
<accession>A0A9P8WGD9</accession>
<gene>
    <name evidence="7" type="ORF">B0T10DRAFT_603554</name>
</gene>
<keyword evidence="2 5" id="KW-0812">Transmembrane</keyword>
<name>A0A9P8WGD9_9HYPO</name>
<dbReference type="PANTHER" id="PTHR31465">
    <property type="entry name" value="PROTEIN RTA1-RELATED"/>
    <property type="match status" value="1"/>
</dbReference>